<proteinExistence type="predicted"/>
<name>A0A098EFP1_ANAPH</name>
<organism evidence="1 2">
    <name type="scientific">Anaplasma phagocytophilum</name>
    <name type="common">Ehrlichia phagocytophila</name>
    <dbReference type="NCBI Taxonomy" id="948"/>
    <lineage>
        <taxon>Bacteria</taxon>
        <taxon>Pseudomonadati</taxon>
        <taxon>Pseudomonadota</taxon>
        <taxon>Alphaproteobacteria</taxon>
        <taxon>Rickettsiales</taxon>
        <taxon>Anaplasmataceae</taxon>
        <taxon>Anaplasma</taxon>
        <taxon>phagocytophilum group</taxon>
    </lineage>
</organism>
<dbReference type="Proteomes" id="UP000055047">
    <property type="component" value="Unassembled WGS sequence"/>
</dbReference>
<dbReference type="AlphaFoldDB" id="A0A098EFP1"/>
<evidence type="ECO:0000313" key="2">
    <source>
        <dbReference type="Proteomes" id="UP000055047"/>
    </source>
</evidence>
<reference evidence="1 2" key="1">
    <citation type="submission" date="2014-09" db="EMBL/GenBank/DDBJ databases">
        <authorList>
            <person name="Loux Valentin"/>
            <person name="Dugat Thibaut"/>
        </authorList>
    </citation>
    <scope>NUCLEOTIDE SEQUENCE [LARGE SCALE GENOMIC DNA]</scope>
    <source>
        <strain evidence="1 2">BOV-10_179</strain>
    </source>
</reference>
<protein>
    <submittedName>
        <fullName evidence="1">Uncharacterized protein</fullName>
    </submittedName>
</protein>
<sequence>MIFAIKISGWYGITTPVTMRIVHIEPDPIPTFTASTPASLSANTPAAVATFPPMCAAKV</sequence>
<accession>A0A098EFP1</accession>
<evidence type="ECO:0000313" key="1">
    <source>
        <dbReference type="EMBL" id="CEG21083.1"/>
    </source>
</evidence>
<dbReference type="EMBL" id="CCXQ01000161">
    <property type="protein sequence ID" value="CEG21083.1"/>
    <property type="molecule type" value="Genomic_DNA"/>
</dbReference>
<gene>
    <name evidence="1" type="ORF">ANAPHAGO_00782</name>
</gene>